<sequence length="71" mass="8138">MTRHRECCARQGNPNTLHGYADPTHAKAQSHADLEPVPQKHLQNALGRYLCQYNRAPVHPHPLYARFQLVL</sequence>
<dbReference type="Proteomes" id="UP000041770">
    <property type="component" value="Unassembled WGS sequence"/>
</dbReference>
<protein>
    <submittedName>
        <fullName evidence="2">Uncharacterized protein</fullName>
    </submittedName>
</protein>
<name>A0A655WMT7_VIBCL</name>
<feature type="region of interest" description="Disordered" evidence="1">
    <location>
        <begin position="1"/>
        <end position="32"/>
    </location>
</feature>
<evidence type="ECO:0000313" key="3">
    <source>
        <dbReference type="Proteomes" id="UP000041770"/>
    </source>
</evidence>
<dbReference type="AlphaFoldDB" id="A0A655WMT7"/>
<proteinExistence type="predicted"/>
<accession>A0A655WMT7</accession>
<dbReference type="EMBL" id="CWQY01000001">
    <property type="protein sequence ID" value="CSB92707.1"/>
    <property type="molecule type" value="Genomic_DNA"/>
</dbReference>
<gene>
    <name evidence="2" type="ORF">ERS013200_00054</name>
</gene>
<organism evidence="2 3">
    <name type="scientific">Vibrio cholerae</name>
    <dbReference type="NCBI Taxonomy" id="666"/>
    <lineage>
        <taxon>Bacteria</taxon>
        <taxon>Pseudomonadati</taxon>
        <taxon>Pseudomonadota</taxon>
        <taxon>Gammaproteobacteria</taxon>
        <taxon>Vibrionales</taxon>
        <taxon>Vibrionaceae</taxon>
        <taxon>Vibrio</taxon>
    </lineage>
</organism>
<evidence type="ECO:0000313" key="2">
    <source>
        <dbReference type="EMBL" id="CSB92707.1"/>
    </source>
</evidence>
<evidence type="ECO:0000256" key="1">
    <source>
        <dbReference type="SAM" id="MobiDB-lite"/>
    </source>
</evidence>
<reference evidence="2 3" key="1">
    <citation type="submission" date="2015-07" db="EMBL/GenBank/DDBJ databases">
        <authorList>
            <consortium name="Pathogen Informatics"/>
        </authorList>
    </citation>
    <scope>NUCLEOTIDE SEQUENCE [LARGE SCALE GENOMIC DNA]</scope>
    <source>
        <strain evidence="2 3">A316</strain>
    </source>
</reference>